<proteinExistence type="predicted"/>
<comment type="caution">
    <text evidence="1">The sequence shown here is derived from an EMBL/GenBank/DDBJ whole genome shotgun (WGS) entry which is preliminary data.</text>
</comment>
<dbReference type="EMBL" id="VDUW01000005">
    <property type="protein sequence ID" value="TXL64449.1"/>
    <property type="molecule type" value="Genomic_DNA"/>
</dbReference>
<dbReference type="Proteomes" id="UP000321574">
    <property type="component" value="Unassembled WGS sequence"/>
</dbReference>
<evidence type="ECO:0000313" key="1">
    <source>
        <dbReference type="EMBL" id="TXL64449.1"/>
    </source>
</evidence>
<dbReference type="RefSeq" id="WP_147667254.1">
    <property type="nucleotide sequence ID" value="NZ_VDUW01000005.1"/>
</dbReference>
<gene>
    <name evidence="1" type="ORF">FHP05_09010</name>
</gene>
<accession>A0A5C8NT70</accession>
<name>A0A5C8NT70_9BACI</name>
<evidence type="ECO:0000313" key="2">
    <source>
        <dbReference type="Proteomes" id="UP000321574"/>
    </source>
</evidence>
<reference evidence="1 2" key="1">
    <citation type="submission" date="2019-06" db="EMBL/GenBank/DDBJ databases">
        <title>Cerasibacillus sp. nov., isolated from maize field.</title>
        <authorList>
            <person name="Lin S.-Y."/>
            <person name="Tsai C.-F."/>
            <person name="Young C.-C."/>
        </authorList>
    </citation>
    <scope>NUCLEOTIDE SEQUENCE [LARGE SCALE GENOMIC DNA]</scope>
    <source>
        <strain evidence="1 2">CC-CFT480</strain>
    </source>
</reference>
<dbReference type="AlphaFoldDB" id="A0A5C8NT70"/>
<keyword evidence="2" id="KW-1185">Reference proteome</keyword>
<sequence length="230" mass="26950">METENIKSDNENANKQPLANMNAIQSYLTENEELAFMHILYSSSATIRAGNFGLSRNEVEKQLNISEDDDQFYSFINRVNQGLSRYYKLIYDKKRDQVVVMLRTTARMAKRTLSKEALAILLLMFYQQEVLQHEFTLLSQIFDAFGHEQLRASQKIKVNMNTLKKIGAVEEFQSDSNEEAYSLTAIGAHMFSDSFLRRTIEFSHSQQFNKEEVLKFFKRYHVQHWESETE</sequence>
<dbReference type="OrthoDB" id="2571794at2"/>
<protein>
    <submittedName>
        <fullName evidence="1">Uncharacterized protein</fullName>
    </submittedName>
</protein>
<organism evidence="1 2">
    <name type="scientific">Cerasibacillus terrae</name>
    <dbReference type="NCBI Taxonomy" id="2498845"/>
    <lineage>
        <taxon>Bacteria</taxon>
        <taxon>Bacillati</taxon>
        <taxon>Bacillota</taxon>
        <taxon>Bacilli</taxon>
        <taxon>Bacillales</taxon>
        <taxon>Bacillaceae</taxon>
        <taxon>Cerasibacillus</taxon>
    </lineage>
</organism>